<reference evidence="2" key="3">
    <citation type="submission" date="2025-09" db="UniProtKB">
        <authorList>
            <consortium name="Ensembl"/>
        </authorList>
    </citation>
    <scope>IDENTIFICATION</scope>
    <source>
        <strain evidence="2">Thorbecke</strain>
    </source>
</reference>
<keyword evidence="3" id="KW-1185">Reference proteome</keyword>
<protein>
    <submittedName>
        <fullName evidence="2">Uncharacterized protein</fullName>
    </submittedName>
</protein>
<feature type="region of interest" description="Disordered" evidence="1">
    <location>
        <begin position="1"/>
        <end position="21"/>
    </location>
</feature>
<feature type="compositionally biased region" description="Basic and acidic residues" evidence="1">
    <location>
        <begin position="1"/>
        <end position="10"/>
    </location>
</feature>
<evidence type="ECO:0000313" key="3">
    <source>
        <dbReference type="Proteomes" id="UP000001811"/>
    </source>
</evidence>
<reference evidence="2 3" key="1">
    <citation type="journal article" date="2011" name="Nature">
        <title>A high-resolution map of human evolutionary constraint using 29 mammals.</title>
        <authorList>
            <person name="Lindblad-Toh K."/>
            <person name="Garber M."/>
            <person name="Zuk O."/>
            <person name="Lin M.F."/>
            <person name="Parker B.J."/>
            <person name="Washietl S."/>
            <person name="Kheradpour P."/>
            <person name="Ernst J."/>
            <person name="Jordan G."/>
            <person name="Mauceli E."/>
            <person name="Ward L.D."/>
            <person name="Lowe C.B."/>
            <person name="Holloway A.K."/>
            <person name="Clamp M."/>
            <person name="Gnerre S."/>
            <person name="Alfoldi J."/>
            <person name="Beal K."/>
            <person name="Chang J."/>
            <person name="Clawson H."/>
            <person name="Cuff J."/>
            <person name="Di Palma F."/>
            <person name="Fitzgerald S."/>
            <person name="Flicek P."/>
            <person name="Guttman M."/>
            <person name="Hubisz M.J."/>
            <person name="Jaffe D.B."/>
            <person name="Jungreis I."/>
            <person name="Kent W.J."/>
            <person name="Kostka D."/>
            <person name="Lara M."/>
            <person name="Martins A.L."/>
            <person name="Massingham T."/>
            <person name="Moltke I."/>
            <person name="Raney B.J."/>
            <person name="Rasmussen M.D."/>
            <person name="Robinson J."/>
            <person name="Stark A."/>
            <person name="Vilella A.J."/>
            <person name="Wen J."/>
            <person name="Xie X."/>
            <person name="Zody M.C."/>
            <person name="Baldwin J."/>
            <person name="Bloom T."/>
            <person name="Chin C.W."/>
            <person name="Heiman D."/>
            <person name="Nicol R."/>
            <person name="Nusbaum C."/>
            <person name="Young S."/>
            <person name="Wilkinson J."/>
            <person name="Worley K.C."/>
            <person name="Kovar C.L."/>
            <person name="Muzny D.M."/>
            <person name="Gibbs R.A."/>
            <person name="Cree A."/>
            <person name="Dihn H.H."/>
            <person name="Fowler G."/>
            <person name="Jhangiani S."/>
            <person name="Joshi V."/>
            <person name="Lee S."/>
            <person name="Lewis L.R."/>
            <person name="Nazareth L.V."/>
            <person name="Okwuonu G."/>
            <person name="Santibanez J."/>
            <person name="Warren W.C."/>
            <person name="Mardis E.R."/>
            <person name="Weinstock G.M."/>
            <person name="Wilson R.K."/>
            <person name="Delehaunty K."/>
            <person name="Dooling D."/>
            <person name="Fronik C."/>
            <person name="Fulton L."/>
            <person name="Fulton B."/>
            <person name="Graves T."/>
            <person name="Minx P."/>
            <person name="Sodergren E."/>
            <person name="Birney E."/>
            <person name="Margulies E.H."/>
            <person name="Herrero J."/>
            <person name="Green E.D."/>
            <person name="Haussler D."/>
            <person name="Siepel A."/>
            <person name="Goldman N."/>
            <person name="Pollard K.S."/>
            <person name="Pedersen J.S."/>
            <person name="Lander E.S."/>
            <person name="Kellis M."/>
        </authorList>
    </citation>
    <scope>NUCLEOTIDE SEQUENCE [LARGE SCALE GENOMIC DNA]</scope>
    <source>
        <strain evidence="2 3">Thorbecke inbred</strain>
    </source>
</reference>
<dbReference type="Proteomes" id="UP000001811">
    <property type="component" value="Chromosome 15"/>
</dbReference>
<dbReference type="EMBL" id="AAGW02023500">
    <property type="status" value="NOT_ANNOTATED_CDS"/>
    <property type="molecule type" value="Genomic_DNA"/>
</dbReference>
<dbReference type="SMR" id="A0A5F9CDE7"/>
<evidence type="ECO:0000256" key="1">
    <source>
        <dbReference type="SAM" id="MobiDB-lite"/>
    </source>
</evidence>
<name>A0A5F9CDE7_RABIT</name>
<accession>A0A5F9CDE7</accession>
<dbReference type="InParanoid" id="A0A5F9CDE7"/>
<organism evidence="2 3">
    <name type="scientific">Oryctolagus cuniculus</name>
    <name type="common">Rabbit</name>
    <dbReference type="NCBI Taxonomy" id="9986"/>
    <lineage>
        <taxon>Eukaryota</taxon>
        <taxon>Metazoa</taxon>
        <taxon>Chordata</taxon>
        <taxon>Craniata</taxon>
        <taxon>Vertebrata</taxon>
        <taxon>Euteleostomi</taxon>
        <taxon>Mammalia</taxon>
        <taxon>Eutheria</taxon>
        <taxon>Euarchontoglires</taxon>
        <taxon>Glires</taxon>
        <taxon>Lagomorpha</taxon>
        <taxon>Leporidae</taxon>
        <taxon>Oryctolagus</taxon>
    </lineage>
</organism>
<sequence>SKKERSKELGSRQQQADALTKPKRLLEQCATETPMQYACSALTKPRLQTQTDAVPVASATEPTAEKATKWKMKAGIVPEPRLTCQRHTPHRKTSGDVKMDLIQFLFLQRQKVASNKL</sequence>
<dbReference type="Ensembl" id="ENSOCUT00000049344.1">
    <property type="protein sequence ID" value="ENSOCUP00000031612.1"/>
    <property type="gene ID" value="ENSOCUG00000031079.1"/>
</dbReference>
<evidence type="ECO:0000313" key="2">
    <source>
        <dbReference type="Ensembl" id="ENSOCUP00000031612.1"/>
    </source>
</evidence>
<proteinExistence type="predicted"/>
<reference evidence="2" key="2">
    <citation type="submission" date="2025-08" db="UniProtKB">
        <authorList>
            <consortium name="Ensembl"/>
        </authorList>
    </citation>
    <scope>IDENTIFICATION</scope>
    <source>
        <strain evidence="2">Thorbecke</strain>
    </source>
</reference>
<dbReference type="AlphaFoldDB" id="A0A5F9CDE7"/>